<keyword evidence="3 8" id="KW-0813">Transport</keyword>
<dbReference type="AlphaFoldDB" id="A0A0D0AQY0"/>
<name>A0A0D0AQY0_9AGAM</name>
<feature type="transmembrane region" description="Helical" evidence="9">
    <location>
        <begin position="95"/>
        <end position="114"/>
    </location>
</feature>
<feature type="transmembrane region" description="Helical" evidence="9">
    <location>
        <begin position="382"/>
        <end position="405"/>
    </location>
</feature>
<dbReference type="FunFam" id="1.20.1250.20:FF:000134">
    <property type="entry name" value="MFS sugar transporter protein"/>
    <property type="match status" value="1"/>
</dbReference>
<evidence type="ECO:0000259" key="10">
    <source>
        <dbReference type="PROSITE" id="PS50850"/>
    </source>
</evidence>
<keyword evidence="6 9" id="KW-0472">Membrane</keyword>
<gene>
    <name evidence="11" type="ORF">CY34DRAFT_802941</name>
</gene>
<dbReference type="HOGENOM" id="CLU_001265_30_12_1"/>
<dbReference type="GO" id="GO:0005351">
    <property type="term" value="F:carbohydrate:proton symporter activity"/>
    <property type="evidence" value="ECO:0007669"/>
    <property type="project" value="TreeGrafter"/>
</dbReference>
<feature type="transmembrane region" description="Helical" evidence="9">
    <location>
        <begin position="417"/>
        <end position="435"/>
    </location>
</feature>
<dbReference type="InterPro" id="IPR036259">
    <property type="entry name" value="MFS_trans_sf"/>
</dbReference>
<dbReference type="Pfam" id="PF00083">
    <property type="entry name" value="Sugar_tr"/>
    <property type="match status" value="1"/>
</dbReference>
<dbReference type="NCBIfam" id="TIGR00879">
    <property type="entry name" value="SP"/>
    <property type="match status" value="1"/>
</dbReference>
<dbReference type="GO" id="GO:0016020">
    <property type="term" value="C:membrane"/>
    <property type="evidence" value="ECO:0007669"/>
    <property type="project" value="UniProtKB-SubCell"/>
</dbReference>
<dbReference type="InParanoid" id="A0A0D0AQY0"/>
<evidence type="ECO:0000256" key="2">
    <source>
        <dbReference type="ARBA" id="ARBA00010992"/>
    </source>
</evidence>
<dbReference type="PROSITE" id="PS00217">
    <property type="entry name" value="SUGAR_TRANSPORT_2"/>
    <property type="match status" value="1"/>
</dbReference>
<dbReference type="InterPro" id="IPR005828">
    <property type="entry name" value="MFS_sugar_transport-like"/>
</dbReference>
<sequence>MGFKDALADVSRYRNAYTLALSASMGSIFFGWDTGLMGGILTLKSFQDYFGINKLSTSAQANFNGNIVSVMQAGCIFGVLTTSWASSRFGRKRSLIASGAIYTIGSLIQSIAGLGSSQAVALRVLYFSRVFAGIGVGMVSALAPSYISECMPRHIRGRCTGLVQFSDNIGMMLSFWVNYSASINISYSDMQWRMPLIVQLVPGVLFILLMIPQPESPRWLVEQERYDEAARTLAYVVRTSVDDTAVLITLDEIKADFIGKQRTSLVTQFRMMGESRQVALRCLIPSILTFFQQWTGTNAINYFSPQIFAALGITGTASGLFATGIYGLVKVFAVGFTLAFAVESWGRKLCLFIGGVGQGLTMLWIGGFGALHPQNTIVPASYVSIIAIYLYAVFYCIGWGPLPWVVASEIAPNHVRAATLTVAVSINWLFSFTISRLTPVMLEKITYGTFLLFGMCCMIAAAWTYFFLPETKGYALEDIKYLFEKDVIVRSLEDAPGGRVFLGGRRAMPVEDIRGGGDIQDSSDSSQKGDEECIEVSNFKICGTLPQ</sequence>
<dbReference type="InterPro" id="IPR020846">
    <property type="entry name" value="MFS_dom"/>
</dbReference>
<organism evidence="11 12">
    <name type="scientific">Suillus luteus UH-Slu-Lm8-n1</name>
    <dbReference type="NCBI Taxonomy" id="930992"/>
    <lineage>
        <taxon>Eukaryota</taxon>
        <taxon>Fungi</taxon>
        <taxon>Dikarya</taxon>
        <taxon>Basidiomycota</taxon>
        <taxon>Agaricomycotina</taxon>
        <taxon>Agaricomycetes</taxon>
        <taxon>Agaricomycetidae</taxon>
        <taxon>Boletales</taxon>
        <taxon>Suillineae</taxon>
        <taxon>Suillaceae</taxon>
        <taxon>Suillus</taxon>
    </lineage>
</organism>
<feature type="transmembrane region" description="Helical" evidence="9">
    <location>
        <begin position="278"/>
        <end position="295"/>
    </location>
</feature>
<proteinExistence type="inferred from homology"/>
<evidence type="ECO:0000256" key="7">
    <source>
        <dbReference type="ARBA" id="ARBA00049119"/>
    </source>
</evidence>
<comment type="catalytic activity">
    <reaction evidence="7">
        <text>myo-inositol(out) + H(+)(out) = myo-inositol(in) + H(+)(in)</text>
        <dbReference type="Rhea" id="RHEA:60364"/>
        <dbReference type="ChEBI" id="CHEBI:15378"/>
        <dbReference type="ChEBI" id="CHEBI:17268"/>
    </reaction>
</comment>
<dbReference type="SUPFAM" id="SSF103473">
    <property type="entry name" value="MFS general substrate transporter"/>
    <property type="match status" value="1"/>
</dbReference>
<evidence type="ECO:0000256" key="1">
    <source>
        <dbReference type="ARBA" id="ARBA00004141"/>
    </source>
</evidence>
<dbReference type="EMBL" id="KN835196">
    <property type="protein sequence ID" value="KIK44141.1"/>
    <property type="molecule type" value="Genomic_DNA"/>
</dbReference>
<evidence type="ECO:0000256" key="5">
    <source>
        <dbReference type="ARBA" id="ARBA00022989"/>
    </source>
</evidence>
<dbReference type="InterPro" id="IPR050360">
    <property type="entry name" value="MFS_Sugar_Transporters"/>
</dbReference>
<dbReference type="PROSITE" id="PS00216">
    <property type="entry name" value="SUGAR_TRANSPORT_1"/>
    <property type="match status" value="1"/>
</dbReference>
<dbReference type="PANTHER" id="PTHR48022">
    <property type="entry name" value="PLASTIDIC GLUCOSE TRANSPORTER 4"/>
    <property type="match status" value="1"/>
</dbReference>
<reference evidence="11 12" key="1">
    <citation type="submission" date="2014-04" db="EMBL/GenBank/DDBJ databases">
        <authorList>
            <consortium name="DOE Joint Genome Institute"/>
            <person name="Kuo A."/>
            <person name="Ruytinx J."/>
            <person name="Rineau F."/>
            <person name="Colpaert J."/>
            <person name="Kohler A."/>
            <person name="Nagy L.G."/>
            <person name="Floudas D."/>
            <person name="Copeland A."/>
            <person name="Barry K.W."/>
            <person name="Cichocki N."/>
            <person name="Veneault-Fourrey C."/>
            <person name="LaButti K."/>
            <person name="Lindquist E.A."/>
            <person name="Lipzen A."/>
            <person name="Lundell T."/>
            <person name="Morin E."/>
            <person name="Murat C."/>
            <person name="Sun H."/>
            <person name="Tunlid A."/>
            <person name="Henrissat B."/>
            <person name="Grigoriev I.V."/>
            <person name="Hibbett D.S."/>
            <person name="Martin F."/>
            <person name="Nordberg H.P."/>
            <person name="Cantor M.N."/>
            <person name="Hua S.X."/>
        </authorList>
    </citation>
    <scope>NUCLEOTIDE SEQUENCE [LARGE SCALE GENOMIC DNA]</scope>
    <source>
        <strain evidence="11 12">UH-Slu-Lm8-n1</strain>
    </source>
</reference>
<evidence type="ECO:0000256" key="9">
    <source>
        <dbReference type="SAM" id="Phobius"/>
    </source>
</evidence>
<evidence type="ECO:0000313" key="11">
    <source>
        <dbReference type="EMBL" id="KIK44141.1"/>
    </source>
</evidence>
<feature type="transmembrane region" description="Helical" evidence="9">
    <location>
        <begin position="63"/>
        <end position="83"/>
    </location>
</feature>
<reference evidence="12" key="2">
    <citation type="submission" date="2015-01" db="EMBL/GenBank/DDBJ databases">
        <title>Evolutionary Origins and Diversification of the Mycorrhizal Mutualists.</title>
        <authorList>
            <consortium name="DOE Joint Genome Institute"/>
            <consortium name="Mycorrhizal Genomics Consortium"/>
            <person name="Kohler A."/>
            <person name="Kuo A."/>
            <person name="Nagy L.G."/>
            <person name="Floudas D."/>
            <person name="Copeland A."/>
            <person name="Barry K.W."/>
            <person name="Cichocki N."/>
            <person name="Veneault-Fourrey C."/>
            <person name="LaButti K."/>
            <person name="Lindquist E.A."/>
            <person name="Lipzen A."/>
            <person name="Lundell T."/>
            <person name="Morin E."/>
            <person name="Murat C."/>
            <person name="Riley R."/>
            <person name="Ohm R."/>
            <person name="Sun H."/>
            <person name="Tunlid A."/>
            <person name="Henrissat B."/>
            <person name="Grigoriev I.V."/>
            <person name="Hibbett D.S."/>
            <person name="Martin F."/>
        </authorList>
    </citation>
    <scope>NUCLEOTIDE SEQUENCE [LARGE SCALE GENOMIC DNA]</scope>
    <source>
        <strain evidence="12">UH-Slu-Lm8-n1</strain>
    </source>
</reference>
<dbReference type="PROSITE" id="PS50850">
    <property type="entry name" value="MFS"/>
    <property type="match status" value="1"/>
</dbReference>
<dbReference type="PANTHER" id="PTHR48022:SF81">
    <property type="entry name" value="MAJOR FACILITATOR SUPERFAMILY (MFS) PROFILE DOMAIN-CONTAINING PROTEIN"/>
    <property type="match status" value="1"/>
</dbReference>
<dbReference type="OrthoDB" id="508119at2759"/>
<keyword evidence="4 9" id="KW-0812">Transmembrane</keyword>
<dbReference type="STRING" id="930992.A0A0D0AQY0"/>
<evidence type="ECO:0000313" key="12">
    <source>
        <dbReference type="Proteomes" id="UP000054485"/>
    </source>
</evidence>
<evidence type="ECO:0000256" key="6">
    <source>
        <dbReference type="ARBA" id="ARBA00023136"/>
    </source>
</evidence>
<evidence type="ECO:0000256" key="3">
    <source>
        <dbReference type="ARBA" id="ARBA00022448"/>
    </source>
</evidence>
<keyword evidence="12" id="KW-1185">Reference proteome</keyword>
<comment type="similarity">
    <text evidence="2 8">Belongs to the major facilitator superfamily. Sugar transporter (TC 2.A.1.1) family.</text>
</comment>
<accession>A0A0D0AQY0</accession>
<evidence type="ECO:0000256" key="8">
    <source>
        <dbReference type="RuleBase" id="RU003346"/>
    </source>
</evidence>
<dbReference type="Gene3D" id="1.20.1250.20">
    <property type="entry name" value="MFS general substrate transporter like domains"/>
    <property type="match status" value="2"/>
</dbReference>
<dbReference type="Proteomes" id="UP000054485">
    <property type="component" value="Unassembled WGS sequence"/>
</dbReference>
<protein>
    <recommendedName>
        <fullName evidence="10">Major facilitator superfamily (MFS) profile domain-containing protein</fullName>
    </recommendedName>
</protein>
<evidence type="ECO:0000256" key="4">
    <source>
        <dbReference type="ARBA" id="ARBA00022692"/>
    </source>
</evidence>
<keyword evidence="5 9" id="KW-1133">Transmembrane helix</keyword>
<feature type="transmembrane region" description="Helical" evidence="9">
    <location>
        <begin position="126"/>
        <end position="147"/>
    </location>
</feature>
<dbReference type="PRINTS" id="PR00171">
    <property type="entry name" value="SUGRTRNSPORT"/>
</dbReference>
<dbReference type="InterPro" id="IPR003663">
    <property type="entry name" value="Sugar/inositol_transpt"/>
</dbReference>
<feature type="transmembrane region" description="Helical" evidence="9">
    <location>
        <begin position="447"/>
        <end position="468"/>
    </location>
</feature>
<dbReference type="InterPro" id="IPR005829">
    <property type="entry name" value="Sugar_transporter_CS"/>
</dbReference>
<feature type="transmembrane region" description="Helical" evidence="9">
    <location>
        <begin position="349"/>
        <end position="370"/>
    </location>
</feature>
<comment type="subcellular location">
    <subcellularLocation>
        <location evidence="1">Membrane</location>
        <topology evidence="1">Multi-pass membrane protein</topology>
    </subcellularLocation>
</comment>
<feature type="transmembrane region" description="Helical" evidence="9">
    <location>
        <begin position="21"/>
        <end position="43"/>
    </location>
</feature>
<feature type="domain" description="Major facilitator superfamily (MFS) profile" evidence="10">
    <location>
        <begin position="19"/>
        <end position="472"/>
    </location>
</feature>